<feature type="domain" description="C2H2 AKAP95-type" evidence="14">
    <location>
        <begin position="34"/>
        <end position="56"/>
    </location>
</feature>
<evidence type="ECO:0000256" key="2">
    <source>
        <dbReference type="ARBA" id="ARBA00022664"/>
    </source>
</evidence>
<proteinExistence type="inferred from homology"/>
<evidence type="ECO:0000256" key="10">
    <source>
        <dbReference type="ARBA" id="ARBA00040207"/>
    </source>
</evidence>
<comment type="caution">
    <text evidence="15">The sequence shown here is derived from an EMBL/GenBank/DDBJ whole genome shotgun (WGS) entry which is preliminary data.</text>
</comment>
<dbReference type="EMBL" id="JAFBMS010000024">
    <property type="protein sequence ID" value="KAG9343226.1"/>
    <property type="molecule type" value="Genomic_DNA"/>
</dbReference>
<comment type="subcellular location">
    <subcellularLocation>
        <location evidence="1">Nucleus</location>
    </subcellularLocation>
</comment>
<sequence length="202" mass="23821">MEEKQRKARREKQKRRREKEIEKYGDMHRLAFTCAFCKVRTCEDKEIEEHFSSTFHQQTLTHIQKQTKFDDKTIAFLHDSMVSKFRKTMSRKRVVTEEVCLSKVEMIHCMACRTHIPSSLISVQNHLQSSDHLKNKAEFTETQRRESVLTATSIMTNPIVKARFDKYLKGKNPFEDEVKETAEDDQDAQDDQAECDLTDLNE</sequence>
<keyword evidence="4" id="KW-0677">Repeat</keyword>
<dbReference type="PANTHER" id="PTHR12190:SF1">
    <property type="entry name" value="DBIRD COMPLEX SUBUNIT ZNF326"/>
    <property type="match status" value="1"/>
</dbReference>
<dbReference type="GO" id="GO:0008380">
    <property type="term" value="P:RNA splicing"/>
    <property type="evidence" value="ECO:0007669"/>
    <property type="project" value="UniProtKB-KW"/>
</dbReference>
<organism evidence="15 16">
    <name type="scientific">Albula glossodonta</name>
    <name type="common">roundjaw bonefish</name>
    <dbReference type="NCBI Taxonomy" id="121402"/>
    <lineage>
        <taxon>Eukaryota</taxon>
        <taxon>Metazoa</taxon>
        <taxon>Chordata</taxon>
        <taxon>Craniata</taxon>
        <taxon>Vertebrata</taxon>
        <taxon>Euteleostomi</taxon>
        <taxon>Actinopterygii</taxon>
        <taxon>Neopterygii</taxon>
        <taxon>Teleostei</taxon>
        <taxon>Albuliformes</taxon>
        <taxon>Albulidae</taxon>
        <taxon>Albula</taxon>
    </lineage>
</organism>
<keyword evidence="5 12" id="KW-0863">Zinc-finger</keyword>
<dbReference type="GO" id="GO:0032784">
    <property type="term" value="P:regulation of DNA-templated transcription elongation"/>
    <property type="evidence" value="ECO:0007669"/>
    <property type="project" value="TreeGrafter"/>
</dbReference>
<evidence type="ECO:0000256" key="12">
    <source>
        <dbReference type="PROSITE-ProRule" id="PRU01140"/>
    </source>
</evidence>
<evidence type="ECO:0000313" key="16">
    <source>
        <dbReference type="Proteomes" id="UP000824540"/>
    </source>
</evidence>
<dbReference type="GO" id="GO:0005634">
    <property type="term" value="C:nucleus"/>
    <property type="evidence" value="ECO:0007669"/>
    <property type="project" value="UniProtKB-SubCell"/>
</dbReference>
<dbReference type="Pfam" id="PF04988">
    <property type="entry name" value="AKAP95"/>
    <property type="match status" value="1"/>
</dbReference>
<dbReference type="GO" id="GO:0008270">
    <property type="term" value="F:zinc ion binding"/>
    <property type="evidence" value="ECO:0007669"/>
    <property type="project" value="UniProtKB-KW"/>
</dbReference>
<feature type="region of interest" description="Disordered" evidence="13">
    <location>
        <begin position="175"/>
        <end position="202"/>
    </location>
</feature>
<feature type="domain" description="C2H2 AKAP95-type" evidence="14">
    <location>
        <begin position="109"/>
        <end position="132"/>
    </location>
</feature>
<keyword evidence="3" id="KW-0479">Metal-binding</keyword>
<dbReference type="GO" id="GO:0003677">
    <property type="term" value="F:DNA binding"/>
    <property type="evidence" value="ECO:0007669"/>
    <property type="project" value="UniProtKB-KW"/>
</dbReference>
<dbReference type="OrthoDB" id="9904304at2759"/>
<evidence type="ECO:0000256" key="4">
    <source>
        <dbReference type="ARBA" id="ARBA00022737"/>
    </source>
</evidence>
<accession>A0A8T2NUP9</accession>
<evidence type="ECO:0000259" key="14">
    <source>
        <dbReference type="PROSITE" id="PS51799"/>
    </source>
</evidence>
<keyword evidence="8" id="KW-0508">mRNA splicing</keyword>
<evidence type="ECO:0000256" key="8">
    <source>
        <dbReference type="ARBA" id="ARBA00023187"/>
    </source>
</evidence>
<dbReference type="GO" id="GO:0006397">
    <property type="term" value="P:mRNA processing"/>
    <property type="evidence" value="ECO:0007669"/>
    <property type="project" value="UniProtKB-KW"/>
</dbReference>
<dbReference type="AlphaFoldDB" id="A0A8T2NUP9"/>
<keyword evidence="6" id="KW-0862">Zinc</keyword>
<dbReference type="PROSITE" id="PS51799">
    <property type="entry name" value="ZF_C2H2_AKAP95"/>
    <property type="match status" value="2"/>
</dbReference>
<evidence type="ECO:0000256" key="5">
    <source>
        <dbReference type="ARBA" id="ARBA00022771"/>
    </source>
</evidence>
<evidence type="ECO:0000256" key="13">
    <source>
        <dbReference type="SAM" id="MobiDB-lite"/>
    </source>
</evidence>
<dbReference type="GO" id="GO:0044609">
    <property type="term" value="C:DBIRD complex"/>
    <property type="evidence" value="ECO:0007669"/>
    <property type="project" value="TreeGrafter"/>
</dbReference>
<evidence type="ECO:0000313" key="15">
    <source>
        <dbReference type="EMBL" id="KAG9343226.1"/>
    </source>
</evidence>
<evidence type="ECO:0000256" key="11">
    <source>
        <dbReference type="ARBA" id="ARBA00043254"/>
    </source>
</evidence>
<reference evidence="15" key="1">
    <citation type="thesis" date="2021" institute="BYU ScholarsArchive" country="Provo, UT, USA">
        <title>Applications of and Algorithms for Genome Assembly and Genomic Analyses with an Emphasis on Marine Teleosts.</title>
        <authorList>
            <person name="Pickett B.D."/>
        </authorList>
    </citation>
    <scope>NUCLEOTIDE SEQUENCE</scope>
    <source>
        <strain evidence="15">HI-2016</strain>
    </source>
</reference>
<evidence type="ECO:0000256" key="1">
    <source>
        <dbReference type="ARBA" id="ARBA00004123"/>
    </source>
</evidence>
<comment type="similarity">
    <text evidence="12">Belongs to the AKAP95 family.</text>
</comment>
<dbReference type="PANTHER" id="PTHR12190">
    <property type="entry name" value="A-KINASE ANCHOR PROTEIN AKAP 8"/>
    <property type="match status" value="1"/>
</dbReference>
<feature type="compositionally biased region" description="Acidic residues" evidence="13">
    <location>
        <begin position="182"/>
        <end position="202"/>
    </location>
</feature>
<evidence type="ECO:0000256" key="3">
    <source>
        <dbReference type="ARBA" id="ARBA00022723"/>
    </source>
</evidence>
<gene>
    <name evidence="15" type="ORF">JZ751_014205</name>
</gene>
<evidence type="ECO:0000256" key="9">
    <source>
        <dbReference type="ARBA" id="ARBA00023242"/>
    </source>
</evidence>
<dbReference type="InterPro" id="IPR034736">
    <property type="entry name" value="ZF_C2H2_AKAP95"/>
</dbReference>
<keyword evidence="16" id="KW-1185">Reference proteome</keyword>
<keyword evidence="2" id="KW-0507">mRNA processing</keyword>
<evidence type="ECO:0000256" key="6">
    <source>
        <dbReference type="ARBA" id="ARBA00022833"/>
    </source>
</evidence>
<dbReference type="InterPro" id="IPR007071">
    <property type="entry name" value="AKAP95"/>
</dbReference>
<name>A0A8T2NUP9_9TELE</name>
<protein>
    <recommendedName>
        <fullName evidence="10">DBIRD complex subunit ZNF326</fullName>
    </recommendedName>
    <alternativeName>
        <fullName evidence="11">Zinc finger protein 326</fullName>
    </alternativeName>
</protein>
<dbReference type="Proteomes" id="UP000824540">
    <property type="component" value="Unassembled WGS sequence"/>
</dbReference>
<keyword evidence="7" id="KW-0238">DNA-binding</keyword>
<keyword evidence="9" id="KW-0539">Nucleus</keyword>
<evidence type="ECO:0000256" key="7">
    <source>
        <dbReference type="ARBA" id="ARBA00023125"/>
    </source>
</evidence>